<evidence type="ECO:0000313" key="3">
    <source>
        <dbReference type="Proteomes" id="UP000887116"/>
    </source>
</evidence>
<feature type="region of interest" description="Disordered" evidence="1">
    <location>
        <begin position="1"/>
        <end position="35"/>
    </location>
</feature>
<organism evidence="2 3">
    <name type="scientific">Trichonephila clavata</name>
    <name type="common">Joro spider</name>
    <name type="synonym">Nephila clavata</name>
    <dbReference type="NCBI Taxonomy" id="2740835"/>
    <lineage>
        <taxon>Eukaryota</taxon>
        <taxon>Metazoa</taxon>
        <taxon>Ecdysozoa</taxon>
        <taxon>Arthropoda</taxon>
        <taxon>Chelicerata</taxon>
        <taxon>Arachnida</taxon>
        <taxon>Araneae</taxon>
        <taxon>Araneomorphae</taxon>
        <taxon>Entelegynae</taxon>
        <taxon>Araneoidea</taxon>
        <taxon>Nephilidae</taxon>
        <taxon>Trichonephila</taxon>
    </lineage>
</organism>
<evidence type="ECO:0000256" key="1">
    <source>
        <dbReference type="SAM" id="MobiDB-lite"/>
    </source>
</evidence>
<gene>
    <name evidence="2" type="ORF">TNCT_121981</name>
</gene>
<sequence length="107" mass="12129">MSQYEHAGQMLSSKPDSSVRSYSQFPSTPRPTTARSTRCYCATAGVKQQYGMGEKVCSPSGNEYRTRLFGDFRTSNDVQHGNGERIFFRKKKSFTTFPSSRVLLRLI</sequence>
<proteinExistence type="predicted"/>
<reference evidence="2" key="1">
    <citation type="submission" date="2020-07" db="EMBL/GenBank/DDBJ databases">
        <title>Multicomponent nature underlies the extraordinary mechanical properties of spider dragline silk.</title>
        <authorList>
            <person name="Kono N."/>
            <person name="Nakamura H."/>
            <person name="Mori M."/>
            <person name="Yoshida Y."/>
            <person name="Ohtoshi R."/>
            <person name="Malay A.D."/>
            <person name="Moran D.A.P."/>
            <person name="Tomita M."/>
            <person name="Numata K."/>
            <person name="Arakawa K."/>
        </authorList>
    </citation>
    <scope>NUCLEOTIDE SEQUENCE</scope>
</reference>
<keyword evidence="3" id="KW-1185">Reference proteome</keyword>
<accession>A0A8X6JL07</accession>
<protein>
    <submittedName>
        <fullName evidence="2">Uncharacterized protein</fullName>
    </submittedName>
</protein>
<feature type="compositionally biased region" description="Low complexity" evidence="1">
    <location>
        <begin position="26"/>
        <end position="35"/>
    </location>
</feature>
<evidence type="ECO:0000313" key="2">
    <source>
        <dbReference type="EMBL" id="GFR10791.1"/>
    </source>
</evidence>
<comment type="caution">
    <text evidence="2">The sequence shown here is derived from an EMBL/GenBank/DDBJ whole genome shotgun (WGS) entry which is preliminary data.</text>
</comment>
<dbReference type="EMBL" id="BMAO01026577">
    <property type="protein sequence ID" value="GFR10791.1"/>
    <property type="molecule type" value="Genomic_DNA"/>
</dbReference>
<feature type="compositionally biased region" description="Polar residues" evidence="1">
    <location>
        <begin position="10"/>
        <end position="25"/>
    </location>
</feature>
<dbReference type="Proteomes" id="UP000887116">
    <property type="component" value="Unassembled WGS sequence"/>
</dbReference>
<name>A0A8X6JL07_TRICU</name>
<dbReference type="AlphaFoldDB" id="A0A8X6JL07"/>